<name>A0A1A9WDG6_9MUSC</name>
<evidence type="ECO:0000259" key="8">
    <source>
        <dbReference type="PROSITE" id="PS50945"/>
    </source>
</evidence>
<dbReference type="VEuPathDB" id="VectorBase:GBRI015605"/>
<dbReference type="GO" id="GO:0035615">
    <property type="term" value="F:clathrin adaptor activity"/>
    <property type="evidence" value="ECO:0007669"/>
    <property type="project" value="TreeGrafter"/>
</dbReference>
<keyword evidence="3" id="KW-0963">Cytoplasm</keyword>
<dbReference type="PANTHER" id="PTHR10407:SF15">
    <property type="entry name" value="HUNTINGTIN INTERACTING PROTEIN 1"/>
    <property type="match status" value="1"/>
</dbReference>
<evidence type="ECO:0000256" key="2">
    <source>
        <dbReference type="ARBA" id="ARBA00010135"/>
    </source>
</evidence>
<dbReference type="EnsemblMetazoa" id="GBRI015605-RA">
    <property type="protein sequence ID" value="GBRI015605-PA"/>
    <property type="gene ID" value="GBRI015605"/>
</dbReference>
<dbReference type="SUPFAM" id="SSF48464">
    <property type="entry name" value="ENTH/VHS domain"/>
    <property type="match status" value="1"/>
</dbReference>
<feature type="domain" description="I/LWEQ" evidence="8">
    <location>
        <begin position="725"/>
        <end position="967"/>
    </location>
</feature>
<comment type="subcellular location">
    <subcellularLocation>
        <location evidence="1">Cytoplasm</location>
    </subcellularLocation>
</comment>
<dbReference type="FunFam" id="1.25.40.90:FF:000012">
    <property type="entry name" value="Huntingtin interacting protein 1-related"/>
    <property type="match status" value="1"/>
</dbReference>
<dbReference type="GO" id="GO:0032051">
    <property type="term" value="F:clathrin light chain binding"/>
    <property type="evidence" value="ECO:0007669"/>
    <property type="project" value="TreeGrafter"/>
</dbReference>
<evidence type="ECO:0008006" key="11">
    <source>
        <dbReference type="Google" id="ProtNLM"/>
    </source>
</evidence>
<evidence type="ECO:0000313" key="10">
    <source>
        <dbReference type="Proteomes" id="UP000091820"/>
    </source>
</evidence>
<keyword evidence="5" id="KW-0175">Coiled coil</keyword>
<evidence type="ECO:0000256" key="5">
    <source>
        <dbReference type="SAM" id="Coils"/>
    </source>
</evidence>
<dbReference type="GO" id="GO:0043325">
    <property type="term" value="F:phosphatidylinositol-3,4-bisphosphate binding"/>
    <property type="evidence" value="ECO:0007669"/>
    <property type="project" value="TreeGrafter"/>
</dbReference>
<keyword evidence="10" id="KW-1185">Reference proteome</keyword>
<dbReference type="GO" id="GO:0007015">
    <property type="term" value="P:actin filament organization"/>
    <property type="evidence" value="ECO:0007669"/>
    <property type="project" value="TreeGrafter"/>
</dbReference>
<dbReference type="InterPro" id="IPR002558">
    <property type="entry name" value="ILWEQ_dom"/>
</dbReference>
<dbReference type="InterPro" id="IPR013809">
    <property type="entry name" value="ENTH"/>
</dbReference>
<dbReference type="SUPFAM" id="SSF109885">
    <property type="entry name" value="I/LWEQ domain"/>
    <property type="match status" value="1"/>
</dbReference>
<dbReference type="GO" id="GO:0030864">
    <property type="term" value="C:cortical actin cytoskeleton"/>
    <property type="evidence" value="ECO:0007669"/>
    <property type="project" value="TreeGrafter"/>
</dbReference>
<dbReference type="SMART" id="SM00273">
    <property type="entry name" value="ENTH"/>
    <property type="match status" value="1"/>
</dbReference>
<dbReference type="CDD" id="cd17006">
    <property type="entry name" value="ANTH_N_HIP1_like"/>
    <property type="match status" value="1"/>
</dbReference>
<dbReference type="InterPro" id="IPR011417">
    <property type="entry name" value="ANTH_dom"/>
</dbReference>
<feature type="region of interest" description="Disordered" evidence="6">
    <location>
        <begin position="520"/>
        <end position="539"/>
    </location>
</feature>
<evidence type="ECO:0000256" key="3">
    <source>
        <dbReference type="ARBA" id="ARBA00022490"/>
    </source>
</evidence>
<feature type="coiled-coil region" evidence="5">
    <location>
        <begin position="312"/>
        <end position="475"/>
    </location>
</feature>
<evidence type="ECO:0000256" key="1">
    <source>
        <dbReference type="ARBA" id="ARBA00004496"/>
    </source>
</evidence>
<dbReference type="InterPro" id="IPR030224">
    <property type="entry name" value="Sla2_fam"/>
</dbReference>
<dbReference type="InterPro" id="IPR008942">
    <property type="entry name" value="ENTH_VHS"/>
</dbReference>
<evidence type="ECO:0000256" key="6">
    <source>
        <dbReference type="SAM" id="MobiDB-lite"/>
    </source>
</evidence>
<reference evidence="10" key="1">
    <citation type="submission" date="2014-03" db="EMBL/GenBank/DDBJ databases">
        <authorList>
            <person name="Aksoy S."/>
            <person name="Warren W."/>
            <person name="Wilson R.K."/>
        </authorList>
    </citation>
    <scope>NUCLEOTIDE SEQUENCE [LARGE SCALE GENOMIC DNA]</scope>
    <source>
        <strain evidence="10">IAEA</strain>
    </source>
</reference>
<evidence type="ECO:0000259" key="7">
    <source>
        <dbReference type="PROSITE" id="PS50942"/>
    </source>
</evidence>
<dbReference type="Gene3D" id="1.20.1410.10">
    <property type="entry name" value="I/LWEQ domain"/>
    <property type="match status" value="1"/>
</dbReference>
<organism evidence="9 10">
    <name type="scientific">Glossina brevipalpis</name>
    <dbReference type="NCBI Taxonomy" id="37001"/>
    <lineage>
        <taxon>Eukaryota</taxon>
        <taxon>Metazoa</taxon>
        <taxon>Ecdysozoa</taxon>
        <taxon>Arthropoda</taxon>
        <taxon>Hexapoda</taxon>
        <taxon>Insecta</taxon>
        <taxon>Pterygota</taxon>
        <taxon>Neoptera</taxon>
        <taxon>Endopterygota</taxon>
        <taxon>Diptera</taxon>
        <taxon>Brachycera</taxon>
        <taxon>Muscomorpha</taxon>
        <taxon>Hippoboscoidea</taxon>
        <taxon>Glossinidae</taxon>
        <taxon>Glossina</taxon>
    </lineage>
</organism>
<comment type="similarity">
    <text evidence="2">Belongs to the SLA2 family.</text>
</comment>
<dbReference type="PROSITE" id="PS50945">
    <property type="entry name" value="I_LWEQ"/>
    <property type="match status" value="1"/>
</dbReference>
<protein>
    <recommendedName>
        <fullName evidence="11">I/LWEQ domain-containing protein</fullName>
    </recommendedName>
</protein>
<evidence type="ECO:0000313" key="9">
    <source>
        <dbReference type="EnsemblMetazoa" id="GBRI015605-PA"/>
    </source>
</evidence>
<dbReference type="Pfam" id="PF01608">
    <property type="entry name" value="I_LWEQ"/>
    <property type="match status" value="1"/>
</dbReference>
<dbReference type="PROSITE" id="PS50942">
    <property type="entry name" value="ENTH"/>
    <property type="match status" value="1"/>
</dbReference>
<dbReference type="GO" id="GO:0006897">
    <property type="term" value="P:endocytosis"/>
    <property type="evidence" value="ECO:0007669"/>
    <property type="project" value="InterPro"/>
</dbReference>
<dbReference type="AlphaFoldDB" id="A0A1A9WDG6"/>
<dbReference type="Gene3D" id="1.25.40.90">
    <property type="match status" value="1"/>
</dbReference>
<keyword evidence="4" id="KW-0009">Actin-binding</keyword>
<proteinExistence type="inferred from homology"/>
<feature type="domain" description="ENTH" evidence="7">
    <location>
        <begin position="1"/>
        <end position="128"/>
    </location>
</feature>
<dbReference type="Proteomes" id="UP000091820">
    <property type="component" value="Unassembled WGS sequence"/>
</dbReference>
<dbReference type="Pfam" id="PF07651">
    <property type="entry name" value="ANTH"/>
    <property type="match status" value="1"/>
</dbReference>
<dbReference type="GO" id="GO:0030136">
    <property type="term" value="C:clathrin-coated vesicle"/>
    <property type="evidence" value="ECO:0007669"/>
    <property type="project" value="TreeGrafter"/>
</dbReference>
<dbReference type="SMART" id="SM00307">
    <property type="entry name" value="ILWEQ"/>
    <property type="match status" value="1"/>
</dbReference>
<sequence length="970" mass="111761">MDKDSNNLVVSITKALNPSEAPLKMKHARNVIIATYRTKELKSFWSIITRQPLMVHRFTAWKFCHMLHKVMREGHPISLKQSLIHKALILDVGKLWGHLQDGVGACIESYTKLIVNKLEFHEKNVIFPGSLLIEFNEIENYANDDANIYFQLCVEIFDYLDHIIDVQNKIFDSVNMFRMSSMILQGQCRLSPLINLIQDSNPLYDISVRLIFKLHNRLPSDVLSGHRERFNDLFSKIKYFYNNVRPLQYFADVIQVPSLPENAPNFLSEIELGIYVPPKVDIKLEQEESMKNITDNLRFTENPNLSEKDEIIKRLQEELLVKEGQLKNEAKLIYQISELSFQNHSLQTELTAAKCKLIEAMITNENLENQLKDLSSTENEIKEWEEKTKFIEEKFEKMKLLYANLREEHINLLRTEGILLMDMKGFKLKIQEMEEKLNMETREHEQQLANKNLEINKLKSDIILMQKMFEELKEESVHQLINYQELLKRNDSFVPKYLSNDDEINFKRLEHAKVLRENENYEDSLTTDSNVPVEPRSSGEELKLNENLRNLNENIPPPNNKLLETKNETQQLRPENLLVDTVSTAMKETFKILDCLRTNSESTAEEALQNIGSIEQMLQQLNIDYSKFCKGPREISTIISTCLTLIQSITSLHGCISYITNGKGGWWRTNNRKMIVSLETTNIQREPIYQNLSTGSNANTLQEIISPESSVNLKVKHELRFTMINVSTEQHYMEDTLQMELKVTDEVIENATNKIIEICSDSKTSTNGIKLEKHEAILDSCSSLMKAIKILIKKSRLLQEEIVAQGKAHFPGKEFYKRNSQWAEGLISASKDIAKGANFLVESANRLLTAESSNNFEIIVAAQEIAASTAQLVIASNVKADRYSRALAELTKASRKVSQATESVVAAVKDGNIQENNLNELELIHLTPSQLKTKEMEIHVKVLELEQALQNERYKLMAFRKACYRNCHED</sequence>
<dbReference type="GO" id="GO:0048268">
    <property type="term" value="P:clathrin coat assembly"/>
    <property type="evidence" value="ECO:0007669"/>
    <property type="project" value="TreeGrafter"/>
</dbReference>
<reference evidence="9" key="2">
    <citation type="submission" date="2020-05" db="UniProtKB">
        <authorList>
            <consortium name="EnsemblMetazoa"/>
        </authorList>
    </citation>
    <scope>IDENTIFICATION</scope>
    <source>
        <strain evidence="9">IAEA</strain>
    </source>
</reference>
<dbReference type="GO" id="GO:0051015">
    <property type="term" value="F:actin filament binding"/>
    <property type="evidence" value="ECO:0007669"/>
    <property type="project" value="TreeGrafter"/>
</dbReference>
<accession>A0A1A9WDG6</accession>
<dbReference type="STRING" id="37001.A0A1A9WDG6"/>
<evidence type="ECO:0000256" key="4">
    <source>
        <dbReference type="ARBA" id="ARBA00023203"/>
    </source>
</evidence>
<dbReference type="InterPro" id="IPR035964">
    <property type="entry name" value="I/LWEQ_dom_sf"/>
</dbReference>
<dbReference type="PANTHER" id="PTHR10407">
    <property type="entry name" value="HUNTINGTIN INTERACTING PROTEIN 1"/>
    <property type="match status" value="1"/>
</dbReference>
<dbReference type="GO" id="GO:0080025">
    <property type="term" value="F:phosphatidylinositol-3,5-bisphosphate binding"/>
    <property type="evidence" value="ECO:0007669"/>
    <property type="project" value="TreeGrafter"/>
</dbReference>